<reference evidence="2" key="1">
    <citation type="journal article" date="2019" name="Int. J. Syst. Evol. Microbiol.">
        <title>The Global Catalogue of Microorganisms (GCM) 10K type strain sequencing project: providing services to taxonomists for standard genome sequencing and annotation.</title>
        <authorList>
            <consortium name="The Broad Institute Genomics Platform"/>
            <consortium name="The Broad Institute Genome Sequencing Center for Infectious Disease"/>
            <person name="Wu L."/>
            <person name="Ma J."/>
        </authorList>
    </citation>
    <scope>NUCLEOTIDE SEQUENCE [LARGE SCALE GENOMIC DNA]</scope>
    <source>
        <strain evidence="2">CCUG 43304</strain>
    </source>
</reference>
<dbReference type="Proteomes" id="UP001596306">
    <property type="component" value="Unassembled WGS sequence"/>
</dbReference>
<dbReference type="RefSeq" id="WP_386729961.1">
    <property type="nucleotide sequence ID" value="NZ_JBHSTP010000002.1"/>
</dbReference>
<dbReference type="CDD" id="cd09731">
    <property type="entry name" value="Cse2_I-E"/>
    <property type="match status" value="1"/>
</dbReference>
<evidence type="ECO:0000313" key="2">
    <source>
        <dbReference type="Proteomes" id="UP001596306"/>
    </source>
</evidence>
<sequence>MTSEHRETLYPDVGTHVGTIIRRLQSGYVDRDASSDVARLALLRRGVGKAPGDDVRLIEYTTAGLYPDDLRLPDAPTDAERAVYAALTLFAVHQQSQREGRMHRTGYSFGRSARLLAKHTSEEAVRRRFTALATASGWDELTRHARGLVQQFRAHSVPLDYERFARDLLHLQQPRFAAAVRNSWGRDFYRLRWVEDDADDTSLQDSDGDAVLSPTN</sequence>
<name>A0ABW1VGS2_9MICO</name>
<evidence type="ECO:0000313" key="1">
    <source>
        <dbReference type="EMBL" id="MFC6356063.1"/>
    </source>
</evidence>
<organism evidence="1 2">
    <name type="scientific">Luethyella okanaganae</name>
    <dbReference type="NCBI Taxonomy" id="69372"/>
    <lineage>
        <taxon>Bacteria</taxon>
        <taxon>Bacillati</taxon>
        <taxon>Actinomycetota</taxon>
        <taxon>Actinomycetes</taxon>
        <taxon>Micrococcales</taxon>
        <taxon>Microbacteriaceae</taxon>
        <taxon>Luethyella</taxon>
    </lineage>
</organism>
<comment type="caution">
    <text evidence="1">The sequence shown here is derived from an EMBL/GenBank/DDBJ whole genome shotgun (WGS) entry which is preliminary data.</text>
</comment>
<dbReference type="NCBIfam" id="TIGR02548">
    <property type="entry name" value="casB_cse2"/>
    <property type="match status" value="1"/>
</dbReference>
<protein>
    <submittedName>
        <fullName evidence="1">Type I-E CRISPR-associated protein Cse2/CasB</fullName>
    </submittedName>
</protein>
<dbReference type="InterPro" id="IPR013382">
    <property type="entry name" value="CRISPR-assoc_prot_Cse2"/>
</dbReference>
<dbReference type="EMBL" id="JBHSTP010000002">
    <property type="protein sequence ID" value="MFC6356063.1"/>
    <property type="molecule type" value="Genomic_DNA"/>
</dbReference>
<dbReference type="Pfam" id="PF09485">
    <property type="entry name" value="CRISPR_Cse2"/>
    <property type="match status" value="1"/>
</dbReference>
<gene>
    <name evidence="1" type="primary">casB</name>
    <name evidence="1" type="synonym">cse2</name>
    <name evidence="1" type="ORF">ACFQB0_08090</name>
</gene>
<dbReference type="Gene3D" id="1.10.520.40">
    <property type="entry name" value="CRISPR-associated protein Cse2"/>
    <property type="match status" value="1"/>
</dbReference>
<accession>A0ABW1VGS2</accession>
<dbReference type="InterPro" id="IPR038287">
    <property type="entry name" value="Cse2_sf"/>
</dbReference>
<keyword evidence="2" id="KW-1185">Reference proteome</keyword>
<proteinExistence type="predicted"/>